<protein>
    <recommendedName>
        <fullName evidence="3">Reverse transcriptase zinc-binding domain-containing protein</fullName>
    </recommendedName>
</protein>
<gene>
    <name evidence="1" type="ORF">L227DRAFT_127298</name>
</gene>
<dbReference type="EMBL" id="ML122251">
    <property type="protein sequence ID" value="RPD65955.1"/>
    <property type="molecule type" value="Genomic_DNA"/>
</dbReference>
<sequence>MAAVDRSLPSKKYLRTGHIPLQTYFERIGKALSSTCPTCGDAAETVAHYLLTCPTYSLHRAVHFRTLGFSGRNLKTLLNSKDALRPLLNFVNATGRFRQVFGNVEAPPDISLQFSL</sequence>
<reference evidence="1" key="1">
    <citation type="journal article" date="2018" name="Genome Biol. Evol.">
        <title>Genomics and development of Lentinus tigrinus, a white-rot wood-decaying mushroom with dimorphic fruiting bodies.</title>
        <authorList>
            <person name="Wu B."/>
            <person name="Xu Z."/>
            <person name="Knudson A."/>
            <person name="Carlson A."/>
            <person name="Chen N."/>
            <person name="Kovaka S."/>
            <person name="LaButti K."/>
            <person name="Lipzen A."/>
            <person name="Pennachio C."/>
            <person name="Riley R."/>
            <person name="Schakwitz W."/>
            <person name="Umezawa K."/>
            <person name="Ohm R.A."/>
            <person name="Grigoriev I.V."/>
            <person name="Nagy L.G."/>
            <person name="Gibbons J."/>
            <person name="Hibbett D."/>
        </authorList>
    </citation>
    <scope>NUCLEOTIDE SEQUENCE [LARGE SCALE GENOMIC DNA]</scope>
    <source>
        <strain evidence="1">ALCF2SS1-6</strain>
    </source>
</reference>
<dbReference type="Proteomes" id="UP000313359">
    <property type="component" value="Unassembled WGS sequence"/>
</dbReference>
<evidence type="ECO:0008006" key="3">
    <source>
        <dbReference type="Google" id="ProtNLM"/>
    </source>
</evidence>
<dbReference type="AlphaFoldDB" id="A0A5C2SQ30"/>
<accession>A0A5C2SQ30</accession>
<evidence type="ECO:0000313" key="1">
    <source>
        <dbReference type="EMBL" id="RPD65955.1"/>
    </source>
</evidence>
<proteinExistence type="predicted"/>
<name>A0A5C2SQ30_9APHY</name>
<dbReference type="OrthoDB" id="3044497at2759"/>
<organism evidence="1 2">
    <name type="scientific">Lentinus tigrinus ALCF2SS1-6</name>
    <dbReference type="NCBI Taxonomy" id="1328759"/>
    <lineage>
        <taxon>Eukaryota</taxon>
        <taxon>Fungi</taxon>
        <taxon>Dikarya</taxon>
        <taxon>Basidiomycota</taxon>
        <taxon>Agaricomycotina</taxon>
        <taxon>Agaricomycetes</taxon>
        <taxon>Polyporales</taxon>
        <taxon>Polyporaceae</taxon>
        <taxon>Lentinus</taxon>
    </lineage>
</organism>
<keyword evidence="2" id="KW-1185">Reference proteome</keyword>
<evidence type="ECO:0000313" key="2">
    <source>
        <dbReference type="Proteomes" id="UP000313359"/>
    </source>
</evidence>
<dbReference type="STRING" id="1328759.A0A5C2SQ30"/>